<sequence length="76" mass="8299">MNRKHKGDSTADQDEQPSSSKRQYPKKPSKSKNFEKGGEYSKTWKSNDDGKVNTNGPRVVVDQGNGVGPSGGFITK</sequence>
<dbReference type="Pfam" id="PF00835">
    <property type="entry name" value="SNAP-25"/>
    <property type="match status" value="1"/>
</dbReference>
<evidence type="ECO:0000259" key="3">
    <source>
        <dbReference type="Pfam" id="PF00835"/>
    </source>
</evidence>
<accession>A0ABQ9F189</accession>
<dbReference type="EMBL" id="JARBDR010000657">
    <property type="protein sequence ID" value="KAJ8309375.1"/>
    <property type="molecule type" value="Genomic_DNA"/>
</dbReference>
<dbReference type="InterPro" id="IPR000928">
    <property type="entry name" value="SNAP-25_dom"/>
</dbReference>
<keyword evidence="5" id="KW-1185">Reference proteome</keyword>
<protein>
    <recommendedName>
        <fullName evidence="1">Synaptosomal-associated protein</fullName>
    </recommendedName>
</protein>
<evidence type="ECO:0000313" key="5">
    <source>
        <dbReference type="Proteomes" id="UP001217089"/>
    </source>
</evidence>
<gene>
    <name evidence="4" type="ORF">KUTeg_014249</name>
</gene>
<feature type="compositionally biased region" description="Gly residues" evidence="2">
    <location>
        <begin position="65"/>
        <end position="76"/>
    </location>
</feature>
<organism evidence="4 5">
    <name type="scientific">Tegillarca granosa</name>
    <name type="common">Malaysian cockle</name>
    <name type="synonym">Anadara granosa</name>
    <dbReference type="NCBI Taxonomy" id="220873"/>
    <lineage>
        <taxon>Eukaryota</taxon>
        <taxon>Metazoa</taxon>
        <taxon>Spiralia</taxon>
        <taxon>Lophotrochozoa</taxon>
        <taxon>Mollusca</taxon>
        <taxon>Bivalvia</taxon>
        <taxon>Autobranchia</taxon>
        <taxon>Pteriomorphia</taxon>
        <taxon>Arcoida</taxon>
        <taxon>Arcoidea</taxon>
        <taxon>Arcidae</taxon>
        <taxon>Tegillarca</taxon>
    </lineage>
</organism>
<name>A0ABQ9F189_TEGGR</name>
<evidence type="ECO:0000313" key="4">
    <source>
        <dbReference type="EMBL" id="KAJ8309375.1"/>
    </source>
</evidence>
<proteinExistence type="inferred from homology"/>
<dbReference type="Proteomes" id="UP001217089">
    <property type="component" value="Unassembled WGS sequence"/>
</dbReference>
<reference evidence="4 5" key="1">
    <citation type="submission" date="2022-12" db="EMBL/GenBank/DDBJ databases">
        <title>Chromosome-level genome of Tegillarca granosa.</title>
        <authorList>
            <person name="Kim J."/>
        </authorList>
    </citation>
    <scope>NUCLEOTIDE SEQUENCE [LARGE SCALE GENOMIC DNA]</scope>
    <source>
        <strain evidence="4">Teg-2019</strain>
        <tissue evidence="4">Adductor muscle</tissue>
    </source>
</reference>
<feature type="region of interest" description="Disordered" evidence="2">
    <location>
        <begin position="1"/>
        <end position="76"/>
    </location>
</feature>
<comment type="similarity">
    <text evidence="1">Belongs to the SNAP-25 family.</text>
</comment>
<evidence type="ECO:0000256" key="1">
    <source>
        <dbReference type="RuleBase" id="RU003496"/>
    </source>
</evidence>
<feature type="domain" description="SNAP-25" evidence="3">
    <location>
        <begin position="30"/>
        <end position="76"/>
    </location>
</feature>
<comment type="caution">
    <text evidence="4">The sequence shown here is derived from an EMBL/GenBank/DDBJ whole genome shotgun (WGS) entry which is preliminary data.</text>
</comment>
<evidence type="ECO:0000256" key="2">
    <source>
        <dbReference type="SAM" id="MobiDB-lite"/>
    </source>
</evidence>